<gene>
    <name evidence="2" type="ORF">GQX73_g6091</name>
</gene>
<comment type="caution">
    <text evidence="2">The sequence shown here is derived from an EMBL/GenBank/DDBJ whole genome shotgun (WGS) entry which is preliminary data.</text>
</comment>
<dbReference type="AlphaFoldDB" id="A0A7C8IZP8"/>
<dbReference type="OrthoDB" id="10265903at2759"/>
<protein>
    <submittedName>
        <fullName evidence="2">Uncharacterized protein</fullName>
    </submittedName>
</protein>
<evidence type="ECO:0000313" key="3">
    <source>
        <dbReference type="Proteomes" id="UP000481858"/>
    </source>
</evidence>
<dbReference type="EMBL" id="WUBL01000067">
    <property type="protein sequence ID" value="KAF2967479.1"/>
    <property type="molecule type" value="Genomic_DNA"/>
</dbReference>
<name>A0A7C8IZP8_9PEZI</name>
<reference evidence="2 3" key="1">
    <citation type="submission" date="2019-12" db="EMBL/GenBank/DDBJ databases">
        <title>Draft genome sequence of the ascomycete Xylaria multiplex DSM 110363.</title>
        <authorList>
            <person name="Buettner E."/>
            <person name="Kellner H."/>
        </authorList>
    </citation>
    <scope>NUCLEOTIDE SEQUENCE [LARGE SCALE GENOMIC DNA]</scope>
    <source>
        <strain evidence="2 3">DSM 110363</strain>
    </source>
</reference>
<evidence type="ECO:0000313" key="2">
    <source>
        <dbReference type="EMBL" id="KAF2967479.1"/>
    </source>
</evidence>
<proteinExistence type="predicted"/>
<feature type="region of interest" description="Disordered" evidence="1">
    <location>
        <begin position="73"/>
        <end position="92"/>
    </location>
</feature>
<dbReference type="InParanoid" id="A0A7C8IZP8"/>
<dbReference type="Proteomes" id="UP000481858">
    <property type="component" value="Unassembled WGS sequence"/>
</dbReference>
<feature type="region of interest" description="Disordered" evidence="1">
    <location>
        <begin position="122"/>
        <end position="143"/>
    </location>
</feature>
<organism evidence="2 3">
    <name type="scientific">Xylaria multiplex</name>
    <dbReference type="NCBI Taxonomy" id="323545"/>
    <lineage>
        <taxon>Eukaryota</taxon>
        <taxon>Fungi</taxon>
        <taxon>Dikarya</taxon>
        <taxon>Ascomycota</taxon>
        <taxon>Pezizomycotina</taxon>
        <taxon>Sordariomycetes</taxon>
        <taxon>Xylariomycetidae</taxon>
        <taxon>Xylariales</taxon>
        <taxon>Xylariaceae</taxon>
        <taxon>Xylaria</taxon>
    </lineage>
</organism>
<sequence length="248" mass="26392">MSSSLVSSLRALSLRTKPASRVLPALCRHQPAVRFISQSALSATGAQRPAISTTVRAVVAQQTRGMKVHSSVKKRSCDGKPASDTEAISTSSAARTLDTNNAKASSSVGTAQCRRIVHDDHQTNQQEASYDEKRQGTTNHVTSQQPSELIAYVLRVGDSPMPLELGARKAARLGARGWVLDVPRAAQHGAVEREHTGALDELQRMNSARNYTIVVQIHSALGAAGSSWSHSFGQSGLAGGVPLAFRYG</sequence>
<evidence type="ECO:0000256" key="1">
    <source>
        <dbReference type="SAM" id="MobiDB-lite"/>
    </source>
</evidence>
<keyword evidence="3" id="KW-1185">Reference proteome</keyword>
<accession>A0A7C8IZP8</accession>